<dbReference type="eggNOG" id="KOG0017">
    <property type="taxonomic scope" value="Eukaryota"/>
</dbReference>
<evidence type="ECO:0000313" key="4">
    <source>
        <dbReference type="Proteomes" id="UP000005238"/>
    </source>
</evidence>
<reference evidence="3" key="2">
    <citation type="submission" date="2015-06" db="UniProtKB">
        <authorList>
            <consortium name="EnsemblProtists"/>
        </authorList>
    </citation>
    <scope>IDENTIFICATION</scope>
    <source>
        <strain evidence="3">Pr102</strain>
    </source>
</reference>
<dbReference type="InterPro" id="IPR036397">
    <property type="entry name" value="RNaseH_sf"/>
</dbReference>
<dbReference type="SUPFAM" id="SSF54160">
    <property type="entry name" value="Chromo domain-like"/>
    <property type="match status" value="1"/>
</dbReference>
<dbReference type="PANTHER" id="PTHR37984:SF5">
    <property type="entry name" value="PROTEIN NYNRIN-LIKE"/>
    <property type="match status" value="1"/>
</dbReference>
<dbReference type="SUPFAM" id="SSF53098">
    <property type="entry name" value="Ribonuclease H-like"/>
    <property type="match status" value="1"/>
</dbReference>
<dbReference type="GO" id="GO:0015074">
    <property type="term" value="P:DNA integration"/>
    <property type="evidence" value="ECO:0007669"/>
    <property type="project" value="InterPro"/>
</dbReference>
<feature type="domain" description="Integrase catalytic" evidence="2">
    <location>
        <begin position="1"/>
        <end position="150"/>
    </location>
</feature>
<dbReference type="Pfam" id="PF24626">
    <property type="entry name" value="SH3_Tf2-1"/>
    <property type="match status" value="1"/>
</dbReference>
<dbReference type="PROSITE" id="PS50994">
    <property type="entry name" value="INTEGRASE"/>
    <property type="match status" value="1"/>
</dbReference>
<feature type="domain" description="Chromo" evidence="1">
    <location>
        <begin position="313"/>
        <end position="375"/>
    </location>
</feature>
<dbReference type="STRING" id="164328.H3GA32"/>
<dbReference type="InterPro" id="IPR012337">
    <property type="entry name" value="RNaseH-like_sf"/>
</dbReference>
<dbReference type="Gene3D" id="2.40.50.40">
    <property type="match status" value="1"/>
</dbReference>
<accession>H3GA32</accession>
<dbReference type="Pfam" id="PF00385">
    <property type="entry name" value="Chromo"/>
    <property type="match status" value="1"/>
</dbReference>
<keyword evidence="4" id="KW-1185">Reference proteome</keyword>
<dbReference type="InterPro" id="IPR050951">
    <property type="entry name" value="Retrovirus_Pol_polyprotein"/>
</dbReference>
<dbReference type="InterPro" id="IPR023780">
    <property type="entry name" value="Chromo_domain"/>
</dbReference>
<evidence type="ECO:0000259" key="2">
    <source>
        <dbReference type="PROSITE" id="PS50994"/>
    </source>
</evidence>
<dbReference type="InterPro" id="IPR056924">
    <property type="entry name" value="SH3_Tf2-1"/>
</dbReference>
<dbReference type="EnsemblProtists" id="Phyra71960">
    <property type="protein sequence ID" value="Phyra71960"/>
    <property type="gene ID" value="Phyra71960"/>
</dbReference>
<evidence type="ECO:0000259" key="1">
    <source>
        <dbReference type="PROSITE" id="PS50013"/>
    </source>
</evidence>
<dbReference type="HOGENOM" id="CLU_000384_6_1_1"/>
<evidence type="ECO:0000313" key="3">
    <source>
        <dbReference type="EnsemblProtists" id="Phyra71960"/>
    </source>
</evidence>
<reference evidence="4" key="1">
    <citation type="journal article" date="2006" name="Science">
        <title>Phytophthora genome sequences uncover evolutionary origins and mechanisms of pathogenesis.</title>
        <authorList>
            <person name="Tyler B.M."/>
            <person name="Tripathy S."/>
            <person name="Zhang X."/>
            <person name="Dehal P."/>
            <person name="Jiang R.H."/>
            <person name="Aerts A."/>
            <person name="Arredondo F.D."/>
            <person name="Baxter L."/>
            <person name="Bensasson D."/>
            <person name="Beynon J.L."/>
            <person name="Chapman J."/>
            <person name="Damasceno C.M."/>
            <person name="Dorrance A.E."/>
            <person name="Dou D."/>
            <person name="Dickerman A.W."/>
            <person name="Dubchak I.L."/>
            <person name="Garbelotto M."/>
            <person name="Gijzen M."/>
            <person name="Gordon S.G."/>
            <person name="Govers F."/>
            <person name="Grunwald N.J."/>
            <person name="Huang W."/>
            <person name="Ivors K.L."/>
            <person name="Jones R.W."/>
            <person name="Kamoun S."/>
            <person name="Krampis K."/>
            <person name="Lamour K.H."/>
            <person name="Lee M.K."/>
            <person name="McDonald W.H."/>
            <person name="Medina M."/>
            <person name="Meijer H.J."/>
            <person name="Nordberg E.K."/>
            <person name="Maclean D.J."/>
            <person name="Ospina-Giraldo M.D."/>
            <person name="Morris P.F."/>
            <person name="Phuntumart V."/>
            <person name="Putnam N.H."/>
            <person name="Rash S."/>
            <person name="Rose J.K."/>
            <person name="Sakihama Y."/>
            <person name="Salamov A.A."/>
            <person name="Savidor A."/>
            <person name="Scheuring C.F."/>
            <person name="Smith B.M."/>
            <person name="Sobral B.W."/>
            <person name="Terry A."/>
            <person name="Torto-Alalibo T.A."/>
            <person name="Win J."/>
            <person name="Xu Z."/>
            <person name="Zhang H."/>
            <person name="Grigoriev I.V."/>
            <person name="Rokhsar D.S."/>
            <person name="Boore J.L."/>
        </authorList>
    </citation>
    <scope>NUCLEOTIDE SEQUENCE [LARGE SCALE GENOMIC DNA]</scope>
    <source>
        <strain evidence="4">Pr102</strain>
    </source>
</reference>
<protein>
    <recommendedName>
        <fullName evidence="5">Chromo domain-containing protein</fullName>
    </recommendedName>
</protein>
<dbReference type="GO" id="GO:0003676">
    <property type="term" value="F:nucleic acid binding"/>
    <property type="evidence" value="ECO:0007669"/>
    <property type="project" value="InterPro"/>
</dbReference>
<sequence length="375" mass="43376">MDFVTGLPESNGFDAIMTVVDKLSKRPKYRACNTTDDAEKTAHHFFDCVVRHHGLPSIIISDRDPKFIPKFWSSLTKLMGISLHMTTSYRAQADGQTERQNLILEDALRCRVSYHGSDWSEHLGTIEYAHPTLVSASTGMSPFELDTGRKERNPINPLNNPTIVTQMQQGIGEYAKRFQEQRPVIIQQAKTQLRRAQERQKNYYDQKITAITFKTGDLVMLDTRRIPSGHVTKDIAGKRAKLAARKVGPYTIERMINPNVAKLNLPRSMRFLNPTFNVDVLSHYVENPSRFATRPIPKVPRIIIDDDSGETKYIVEKLLRKRQFNRKPERLVKWHGLADHESTWEREKDIKHVSHWHVLVEDFKKHQREVKSGRM</sequence>
<dbReference type="InterPro" id="IPR000953">
    <property type="entry name" value="Chromo/chromo_shadow_dom"/>
</dbReference>
<dbReference type="CDD" id="cd18965">
    <property type="entry name" value="chromodomain"/>
    <property type="match status" value="1"/>
</dbReference>
<dbReference type="EMBL" id="DS566060">
    <property type="status" value="NOT_ANNOTATED_CDS"/>
    <property type="molecule type" value="Genomic_DNA"/>
</dbReference>
<dbReference type="InterPro" id="IPR016197">
    <property type="entry name" value="Chromo-like_dom_sf"/>
</dbReference>
<dbReference type="PROSITE" id="PS50013">
    <property type="entry name" value="CHROMO_2"/>
    <property type="match status" value="1"/>
</dbReference>
<proteinExistence type="predicted"/>
<organism evidence="3 4">
    <name type="scientific">Phytophthora ramorum</name>
    <name type="common">Sudden oak death agent</name>
    <dbReference type="NCBI Taxonomy" id="164328"/>
    <lineage>
        <taxon>Eukaryota</taxon>
        <taxon>Sar</taxon>
        <taxon>Stramenopiles</taxon>
        <taxon>Oomycota</taxon>
        <taxon>Peronosporomycetes</taxon>
        <taxon>Peronosporales</taxon>
        <taxon>Peronosporaceae</taxon>
        <taxon>Phytophthora</taxon>
    </lineage>
</organism>
<dbReference type="Proteomes" id="UP000005238">
    <property type="component" value="Unassembled WGS sequence"/>
</dbReference>
<dbReference type="OMA" id="ADHESTW"/>
<dbReference type="Gene3D" id="3.30.420.10">
    <property type="entry name" value="Ribonuclease H-like superfamily/Ribonuclease H"/>
    <property type="match status" value="1"/>
</dbReference>
<name>H3GA32_PHYRM</name>
<dbReference type="InterPro" id="IPR001584">
    <property type="entry name" value="Integrase_cat-core"/>
</dbReference>
<dbReference type="SMART" id="SM00298">
    <property type="entry name" value="CHROMO"/>
    <property type="match status" value="1"/>
</dbReference>
<dbReference type="PANTHER" id="PTHR37984">
    <property type="entry name" value="PROTEIN CBG26694"/>
    <property type="match status" value="1"/>
</dbReference>
<evidence type="ECO:0008006" key="5">
    <source>
        <dbReference type="Google" id="ProtNLM"/>
    </source>
</evidence>
<dbReference type="AlphaFoldDB" id="H3GA32"/>
<dbReference type="InParanoid" id="H3GA32"/>